<feature type="domain" description="Nudix hydrolase" evidence="4">
    <location>
        <begin position="1"/>
        <end position="127"/>
    </location>
</feature>
<dbReference type="InterPro" id="IPR015797">
    <property type="entry name" value="NUDIX_hydrolase-like_dom_sf"/>
</dbReference>
<dbReference type="PRINTS" id="PR00502">
    <property type="entry name" value="NUDIXFAMILY"/>
</dbReference>
<comment type="similarity">
    <text evidence="3">Belongs to the Nudix hydrolase family.</text>
</comment>
<dbReference type="EMBL" id="JAENHN010000059">
    <property type="protein sequence ID" value="MBK1813215.1"/>
    <property type="molecule type" value="Genomic_DNA"/>
</dbReference>
<name>A0ABS1EV88_9CLOT</name>
<sequence length="153" mass="17512">MGRLRAQAIVVEEDRILLVKTHLGNRYDYELPGGGIEEGETPEEAAIRELFEETGIKGEIVRLASKYYNGFSQEYNYSFLINRIDGEITQQYNAVNEKNYICAVEWKKLNEISEKNRAELFSAGVMFSGFCDEVVSWGAKISYPSEKDETVKY</sequence>
<proteinExistence type="inferred from homology"/>
<dbReference type="PANTHER" id="PTHR43046:SF2">
    <property type="entry name" value="8-OXO-DGTP DIPHOSPHATASE-RELATED"/>
    <property type="match status" value="1"/>
</dbReference>
<evidence type="ECO:0000256" key="2">
    <source>
        <dbReference type="ARBA" id="ARBA00022801"/>
    </source>
</evidence>
<organism evidence="5 6">
    <name type="scientific">Clostridium yunnanense</name>
    <dbReference type="NCBI Taxonomy" id="2800325"/>
    <lineage>
        <taxon>Bacteria</taxon>
        <taxon>Bacillati</taxon>
        <taxon>Bacillota</taxon>
        <taxon>Clostridia</taxon>
        <taxon>Eubacteriales</taxon>
        <taxon>Clostridiaceae</taxon>
        <taxon>Clostridium</taxon>
    </lineage>
</organism>
<evidence type="ECO:0000313" key="5">
    <source>
        <dbReference type="EMBL" id="MBK1813215.1"/>
    </source>
</evidence>
<dbReference type="InterPro" id="IPR000086">
    <property type="entry name" value="NUDIX_hydrolase_dom"/>
</dbReference>
<keyword evidence="2 3" id="KW-0378">Hydrolase</keyword>
<dbReference type="RefSeq" id="WP_200273106.1">
    <property type="nucleotide sequence ID" value="NZ_JAENHN010000059.1"/>
</dbReference>
<dbReference type="GO" id="GO:0016787">
    <property type="term" value="F:hydrolase activity"/>
    <property type="evidence" value="ECO:0007669"/>
    <property type="project" value="UniProtKB-KW"/>
</dbReference>
<dbReference type="CDD" id="cd02883">
    <property type="entry name" value="NUDIX_Hydrolase"/>
    <property type="match status" value="1"/>
</dbReference>
<dbReference type="InterPro" id="IPR020084">
    <property type="entry name" value="NUDIX_hydrolase_CS"/>
</dbReference>
<accession>A0ABS1EV88</accession>
<evidence type="ECO:0000313" key="6">
    <source>
        <dbReference type="Proteomes" id="UP000596739"/>
    </source>
</evidence>
<dbReference type="PANTHER" id="PTHR43046">
    <property type="entry name" value="GDP-MANNOSE MANNOSYL HYDROLASE"/>
    <property type="match status" value="1"/>
</dbReference>
<dbReference type="PROSITE" id="PS00893">
    <property type="entry name" value="NUDIX_BOX"/>
    <property type="match status" value="1"/>
</dbReference>
<protein>
    <submittedName>
        <fullName evidence="5">NUDIX hydrolase</fullName>
    </submittedName>
</protein>
<dbReference type="Gene3D" id="3.90.79.10">
    <property type="entry name" value="Nucleoside Triphosphate Pyrophosphohydrolase"/>
    <property type="match status" value="1"/>
</dbReference>
<dbReference type="Proteomes" id="UP000596739">
    <property type="component" value="Unassembled WGS sequence"/>
</dbReference>
<dbReference type="PROSITE" id="PS51462">
    <property type="entry name" value="NUDIX"/>
    <property type="match status" value="1"/>
</dbReference>
<evidence type="ECO:0000256" key="1">
    <source>
        <dbReference type="ARBA" id="ARBA00001946"/>
    </source>
</evidence>
<comment type="cofactor">
    <cofactor evidence="1">
        <name>Mg(2+)</name>
        <dbReference type="ChEBI" id="CHEBI:18420"/>
    </cofactor>
</comment>
<dbReference type="SUPFAM" id="SSF55811">
    <property type="entry name" value="Nudix"/>
    <property type="match status" value="1"/>
</dbReference>
<dbReference type="InterPro" id="IPR020476">
    <property type="entry name" value="Nudix_hydrolase"/>
</dbReference>
<reference evidence="6" key="1">
    <citation type="submission" date="2021-01" db="EMBL/GenBank/DDBJ databases">
        <title>Genome public.</title>
        <authorList>
            <person name="Liu C."/>
            <person name="Sun Q."/>
        </authorList>
    </citation>
    <scope>NUCLEOTIDE SEQUENCE [LARGE SCALE GENOMIC DNA]</scope>
    <source>
        <strain evidence="6">YIM B02505</strain>
    </source>
</reference>
<gene>
    <name evidence="5" type="ORF">JHL18_21570</name>
</gene>
<evidence type="ECO:0000259" key="4">
    <source>
        <dbReference type="PROSITE" id="PS51462"/>
    </source>
</evidence>
<keyword evidence="6" id="KW-1185">Reference proteome</keyword>
<dbReference type="Pfam" id="PF00293">
    <property type="entry name" value="NUDIX"/>
    <property type="match status" value="1"/>
</dbReference>
<evidence type="ECO:0000256" key="3">
    <source>
        <dbReference type="RuleBase" id="RU003476"/>
    </source>
</evidence>
<comment type="caution">
    <text evidence="5">The sequence shown here is derived from an EMBL/GenBank/DDBJ whole genome shotgun (WGS) entry which is preliminary data.</text>
</comment>